<evidence type="ECO:0000313" key="2">
    <source>
        <dbReference type="Proteomes" id="UP000765509"/>
    </source>
</evidence>
<gene>
    <name evidence="1" type="ORF">O181_045626</name>
</gene>
<name>A0A9Q3DSN2_9BASI</name>
<dbReference type="EMBL" id="AVOT02018774">
    <property type="protein sequence ID" value="MBW0505911.1"/>
    <property type="molecule type" value="Genomic_DNA"/>
</dbReference>
<evidence type="ECO:0000313" key="1">
    <source>
        <dbReference type="EMBL" id="MBW0505911.1"/>
    </source>
</evidence>
<protein>
    <submittedName>
        <fullName evidence="1">Uncharacterized protein</fullName>
    </submittedName>
</protein>
<proteinExistence type="predicted"/>
<reference evidence="1" key="1">
    <citation type="submission" date="2021-03" db="EMBL/GenBank/DDBJ databases">
        <title>Draft genome sequence of rust myrtle Austropuccinia psidii MF-1, a brazilian biotype.</title>
        <authorList>
            <person name="Quecine M.C."/>
            <person name="Pachon D.M.R."/>
            <person name="Bonatelli M.L."/>
            <person name="Correr F.H."/>
            <person name="Franceschini L.M."/>
            <person name="Leite T.F."/>
            <person name="Margarido G.R.A."/>
            <person name="Almeida C.A."/>
            <person name="Ferrarezi J.A."/>
            <person name="Labate C.A."/>
        </authorList>
    </citation>
    <scope>NUCLEOTIDE SEQUENCE</scope>
    <source>
        <strain evidence="1">MF-1</strain>
    </source>
</reference>
<accession>A0A9Q3DSN2</accession>
<dbReference type="Proteomes" id="UP000765509">
    <property type="component" value="Unassembled WGS sequence"/>
</dbReference>
<keyword evidence="2" id="KW-1185">Reference proteome</keyword>
<sequence>MLEPQSTEGEDSVSSVSLELMTKDYASRIMHFKPEKIHQGSGAITQLWPTQSSQNGAPRPSWVPIIRPKPPLQLRRGQVLDGPGPSQWAQAM</sequence>
<dbReference type="AlphaFoldDB" id="A0A9Q3DSN2"/>
<organism evidence="1 2">
    <name type="scientific">Austropuccinia psidii MF-1</name>
    <dbReference type="NCBI Taxonomy" id="1389203"/>
    <lineage>
        <taxon>Eukaryota</taxon>
        <taxon>Fungi</taxon>
        <taxon>Dikarya</taxon>
        <taxon>Basidiomycota</taxon>
        <taxon>Pucciniomycotina</taxon>
        <taxon>Pucciniomycetes</taxon>
        <taxon>Pucciniales</taxon>
        <taxon>Sphaerophragmiaceae</taxon>
        <taxon>Austropuccinia</taxon>
    </lineage>
</organism>
<comment type="caution">
    <text evidence="1">The sequence shown here is derived from an EMBL/GenBank/DDBJ whole genome shotgun (WGS) entry which is preliminary data.</text>
</comment>